<dbReference type="PANTHER" id="PTHR12484:SF4">
    <property type="entry name" value="A-KINASE ANCHOR PROTEIN 17A"/>
    <property type="match status" value="1"/>
</dbReference>
<gene>
    <name evidence="2" type="ORF">PFISCL1PPCAC_10822</name>
</gene>
<evidence type="ECO:0000313" key="3">
    <source>
        <dbReference type="Proteomes" id="UP001432322"/>
    </source>
</evidence>
<dbReference type="Proteomes" id="UP001432322">
    <property type="component" value="Unassembled WGS sequence"/>
</dbReference>
<organism evidence="2 3">
    <name type="scientific">Pristionchus fissidentatus</name>
    <dbReference type="NCBI Taxonomy" id="1538716"/>
    <lineage>
        <taxon>Eukaryota</taxon>
        <taxon>Metazoa</taxon>
        <taxon>Ecdysozoa</taxon>
        <taxon>Nematoda</taxon>
        <taxon>Chromadorea</taxon>
        <taxon>Rhabditida</taxon>
        <taxon>Rhabditina</taxon>
        <taxon>Diplogasteromorpha</taxon>
        <taxon>Diplogasteroidea</taxon>
        <taxon>Neodiplogasteridae</taxon>
        <taxon>Pristionchus</taxon>
    </lineage>
</organism>
<evidence type="ECO:0000313" key="2">
    <source>
        <dbReference type="EMBL" id="GMT19525.1"/>
    </source>
</evidence>
<feature type="compositionally biased region" description="Basic residues" evidence="1">
    <location>
        <begin position="466"/>
        <end position="485"/>
    </location>
</feature>
<evidence type="ECO:0008006" key="4">
    <source>
        <dbReference type="Google" id="ProtNLM"/>
    </source>
</evidence>
<dbReference type="EMBL" id="BTSY01000003">
    <property type="protein sequence ID" value="GMT19525.1"/>
    <property type="molecule type" value="Genomic_DNA"/>
</dbReference>
<comment type="caution">
    <text evidence="2">The sequence shown here is derived from an EMBL/GenBank/DDBJ whole genome shotgun (WGS) entry which is preliminary data.</text>
</comment>
<keyword evidence="3" id="KW-1185">Reference proteome</keyword>
<feature type="compositionally biased region" description="Basic residues" evidence="1">
    <location>
        <begin position="442"/>
        <end position="451"/>
    </location>
</feature>
<protein>
    <recommendedName>
        <fullName evidence="4">A-kinase anchor protein 17A</fullName>
    </recommendedName>
</protein>
<feature type="region of interest" description="Disordered" evidence="1">
    <location>
        <begin position="419"/>
        <end position="499"/>
    </location>
</feature>
<evidence type="ECO:0000256" key="1">
    <source>
        <dbReference type="SAM" id="MobiDB-lite"/>
    </source>
</evidence>
<name>A0AAV5VLI6_9BILA</name>
<dbReference type="PANTHER" id="PTHR12484">
    <property type="entry name" value="B-LYMPHOCYTE ANTIGEN-RELATED"/>
    <property type="match status" value="1"/>
</dbReference>
<sequence>MASGVGGGPPCADDIPEVMDREAGLFLRPLSKLNIVVKLPQLKTPGQSISNWDLMEKLKKAIVPIQLDAIRVRESSLENVSFDAELNSRLNMHRVINGLDGLSLKVAGFVDHLKVRAAEAKCDFPSRLDWDDHYYKKGRAAGAGTHPDTVHLAMIPVNWFTSDKSSQPSRSALTKAMAAFGEVRCVDIPSCDPLRAQMPPSISGIAQKAYSFGQELLFEAFVQFSDYAGFTKAMEKLKAKKWMRRMKDGRVHYANVKVDFDRTFHLSGEKIRQRELERRKIEFERKRKEEKEKAEKEAEAEKLRKEQAEKEKRKEERELKRKIEYELERRRLERKKLLEAKLAEEEKEWANRKAVEAKRLLEYVFTRIQTRADHERAEKDEKLKKELETMPASRLELPIEDEDEMRAMLLKQREAAMRERLKEKMRGMVNGVDLPEKENRERKKKEKKSRRRDSSSSSNDRDDSGRKHRKKNKRSRSPKPSKRRSSPLPQSRSENKKRR</sequence>
<proteinExistence type="predicted"/>
<dbReference type="Pfam" id="PF25015">
    <property type="entry name" value="RBD_AKAP-17A"/>
    <property type="match status" value="1"/>
</dbReference>
<feature type="region of interest" description="Disordered" evidence="1">
    <location>
        <begin position="287"/>
        <end position="315"/>
    </location>
</feature>
<reference evidence="2" key="1">
    <citation type="submission" date="2023-10" db="EMBL/GenBank/DDBJ databases">
        <title>Genome assembly of Pristionchus species.</title>
        <authorList>
            <person name="Yoshida K."/>
            <person name="Sommer R.J."/>
        </authorList>
    </citation>
    <scope>NUCLEOTIDE SEQUENCE</scope>
    <source>
        <strain evidence="2">RS5133</strain>
    </source>
</reference>
<accession>A0AAV5VLI6</accession>
<dbReference type="InterPro" id="IPR056852">
    <property type="entry name" value="AK17A/B"/>
</dbReference>
<dbReference type="AlphaFoldDB" id="A0AAV5VLI6"/>